<comment type="caution">
    <text evidence="2">The sequence shown here is derived from an EMBL/GenBank/DDBJ whole genome shotgun (WGS) entry which is preliminary data.</text>
</comment>
<organism evidence="2 3">
    <name type="scientific">Colletotrichum cuscutae</name>
    <dbReference type="NCBI Taxonomy" id="1209917"/>
    <lineage>
        <taxon>Eukaryota</taxon>
        <taxon>Fungi</taxon>
        <taxon>Dikarya</taxon>
        <taxon>Ascomycota</taxon>
        <taxon>Pezizomycotina</taxon>
        <taxon>Sordariomycetes</taxon>
        <taxon>Hypocreomycetidae</taxon>
        <taxon>Glomerellales</taxon>
        <taxon>Glomerellaceae</taxon>
        <taxon>Colletotrichum</taxon>
        <taxon>Colletotrichum acutatum species complex</taxon>
    </lineage>
</organism>
<dbReference type="AlphaFoldDB" id="A0AAI9UVL6"/>
<sequence length="137" mass="14781">MEPKARTTLVGKWEENQPHLPSNLDNSLTCPYAGRMPPQPSHAAPVKAAIIPSKKGTRLGPSATNHIAALYDPGRFCDPTRNSIGEEPQETGESPRGEEGLCSIPNFLLPYASQHGKGVTSMRKVWQLVASDAGDHL</sequence>
<feature type="region of interest" description="Disordered" evidence="1">
    <location>
        <begin position="78"/>
        <end position="99"/>
    </location>
</feature>
<dbReference type="EMBL" id="MPDP01000265">
    <property type="protein sequence ID" value="KAK1464475.1"/>
    <property type="molecule type" value="Genomic_DNA"/>
</dbReference>
<gene>
    <name evidence="2" type="ORF">CCUS01_08049</name>
</gene>
<evidence type="ECO:0000313" key="3">
    <source>
        <dbReference type="Proteomes" id="UP001239213"/>
    </source>
</evidence>
<protein>
    <submittedName>
        <fullName evidence="2">Uncharacterized protein</fullName>
    </submittedName>
</protein>
<dbReference type="Proteomes" id="UP001239213">
    <property type="component" value="Unassembled WGS sequence"/>
</dbReference>
<evidence type="ECO:0000256" key="1">
    <source>
        <dbReference type="SAM" id="MobiDB-lite"/>
    </source>
</evidence>
<name>A0AAI9UVL6_9PEZI</name>
<evidence type="ECO:0000313" key="2">
    <source>
        <dbReference type="EMBL" id="KAK1464475.1"/>
    </source>
</evidence>
<accession>A0AAI9UVL6</accession>
<proteinExistence type="predicted"/>
<feature type="region of interest" description="Disordered" evidence="1">
    <location>
        <begin position="1"/>
        <end position="24"/>
    </location>
</feature>
<reference evidence="2" key="1">
    <citation type="submission" date="2016-11" db="EMBL/GenBank/DDBJ databases">
        <title>The genome sequence of Colletotrichum cuscutae.</title>
        <authorList>
            <person name="Baroncelli R."/>
        </authorList>
    </citation>
    <scope>NUCLEOTIDE SEQUENCE</scope>
    <source>
        <strain evidence="2">IMI 304802</strain>
    </source>
</reference>
<keyword evidence="3" id="KW-1185">Reference proteome</keyword>